<organism evidence="2 3">
    <name type="scientific">Photobacterium damselae subsp. damselae</name>
    <name type="common">Listonella damsela</name>
    <dbReference type="NCBI Taxonomy" id="85581"/>
    <lineage>
        <taxon>Bacteria</taxon>
        <taxon>Pseudomonadati</taxon>
        <taxon>Pseudomonadota</taxon>
        <taxon>Gammaproteobacteria</taxon>
        <taxon>Vibrionales</taxon>
        <taxon>Vibrionaceae</taxon>
        <taxon>Photobacterium</taxon>
    </lineage>
</organism>
<keyword evidence="1" id="KW-1133">Transmembrane helix</keyword>
<evidence type="ECO:0000313" key="3">
    <source>
        <dbReference type="Proteomes" id="UP000480943"/>
    </source>
</evidence>
<feature type="transmembrane region" description="Helical" evidence="1">
    <location>
        <begin position="6"/>
        <end position="28"/>
    </location>
</feature>
<dbReference type="Pfam" id="PF16549">
    <property type="entry name" value="T2SSS_2"/>
    <property type="match status" value="1"/>
</dbReference>
<protein>
    <recommendedName>
        <fullName evidence="4">Type II secretion system pilot lipoprotein GspS-beta</fullName>
    </recommendedName>
</protein>
<reference evidence="2 3" key="1">
    <citation type="submission" date="2019-09" db="EMBL/GenBank/DDBJ databases">
        <title>Photobacterium damselae subsp. damselae CDC-2227-81, a human clinical isolate.</title>
        <authorList>
            <person name="Osorio C.R."/>
        </authorList>
    </citation>
    <scope>NUCLEOTIDE SEQUENCE [LARGE SCALE GENOMIC DNA]</scope>
    <source>
        <strain evidence="2 3">CDC-2227-81</strain>
    </source>
</reference>
<proteinExistence type="predicted"/>
<evidence type="ECO:0008006" key="4">
    <source>
        <dbReference type="Google" id="ProtNLM"/>
    </source>
</evidence>
<gene>
    <name evidence="2" type="ORF">F6450_13385</name>
</gene>
<dbReference type="AlphaFoldDB" id="A0AAD3WUE2"/>
<name>A0AAD3WUE2_PHODD</name>
<comment type="caution">
    <text evidence="2">The sequence shown here is derived from an EMBL/GenBank/DDBJ whole genome shotgun (WGS) entry which is preliminary data.</text>
</comment>
<sequence>MLGHIFIVLHNFMISNWFIKGTLILMILINRLEGGMKKSLVFMSLVALALTGCSSEPSINLNNLAQQRAELIRQELPYLAQQGMVIKDVYAKGPRVVMTFADMRLERERNEFVNSFCQVPGIAKLLDVGLQYEFKNLDGTSRILTEDDC</sequence>
<evidence type="ECO:0000256" key="1">
    <source>
        <dbReference type="SAM" id="Phobius"/>
    </source>
</evidence>
<dbReference type="EMBL" id="VZUQ01000071">
    <property type="protein sequence ID" value="KAB1179354.1"/>
    <property type="molecule type" value="Genomic_DNA"/>
</dbReference>
<keyword evidence="1" id="KW-0472">Membrane</keyword>
<evidence type="ECO:0000313" key="2">
    <source>
        <dbReference type="EMBL" id="KAB1179354.1"/>
    </source>
</evidence>
<dbReference type="InterPro" id="IPR016502">
    <property type="entry name" value="T2SSS_2"/>
</dbReference>
<accession>A0AAD3WUE2</accession>
<keyword evidence="1" id="KW-0812">Transmembrane</keyword>
<dbReference type="Proteomes" id="UP000480943">
    <property type="component" value="Unassembled WGS sequence"/>
</dbReference>
<dbReference type="Gene3D" id="3.30.300.250">
    <property type="match status" value="1"/>
</dbReference>
<dbReference type="KEGG" id="pds:CAY62_07855"/>